<keyword evidence="5" id="KW-1185">Reference proteome</keyword>
<name>A0A2M9ZHR8_9LEPT</name>
<dbReference type="EMBL" id="JBHILJ010000001">
    <property type="protein sequence ID" value="MFB5735825.1"/>
    <property type="molecule type" value="Genomic_DNA"/>
</dbReference>
<dbReference type="EMBL" id="NPDT01000001">
    <property type="protein sequence ID" value="PJZ67972.1"/>
    <property type="molecule type" value="Genomic_DNA"/>
</dbReference>
<proteinExistence type="predicted"/>
<organism evidence="3 4">
    <name type="scientific">Leptospira wolffii</name>
    <dbReference type="NCBI Taxonomy" id="409998"/>
    <lineage>
        <taxon>Bacteria</taxon>
        <taxon>Pseudomonadati</taxon>
        <taxon>Spirochaetota</taxon>
        <taxon>Spirochaetia</taxon>
        <taxon>Leptospirales</taxon>
        <taxon>Leptospiraceae</taxon>
        <taxon>Leptospira</taxon>
    </lineage>
</organism>
<evidence type="ECO:0000313" key="4">
    <source>
        <dbReference type="Proteomes" id="UP000231912"/>
    </source>
</evidence>
<dbReference type="AlphaFoldDB" id="A0A2M9ZHR8"/>
<gene>
    <name evidence="2" type="ORF">ACE5IX_04860</name>
    <name evidence="3" type="ORF">CH371_06700</name>
</gene>
<evidence type="ECO:0000256" key="1">
    <source>
        <dbReference type="SAM" id="MobiDB-lite"/>
    </source>
</evidence>
<accession>A0A2M9ZHR8</accession>
<evidence type="ECO:0000313" key="5">
    <source>
        <dbReference type="Proteomes" id="UP001580391"/>
    </source>
</evidence>
<dbReference type="Proteomes" id="UP000231912">
    <property type="component" value="Unassembled WGS sequence"/>
</dbReference>
<dbReference type="Proteomes" id="UP001580391">
    <property type="component" value="Unassembled WGS sequence"/>
</dbReference>
<feature type="region of interest" description="Disordered" evidence="1">
    <location>
        <begin position="131"/>
        <end position="151"/>
    </location>
</feature>
<evidence type="ECO:0000313" key="2">
    <source>
        <dbReference type="EMBL" id="MFB5735825.1"/>
    </source>
</evidence>
<reference evidence="2 5" key="2">
    <citation type="submission" date="2024-09" db="EMBL/GenBank/DDBJ databases">
        <title>Taxonomic and Genotyping Characterization of Leptospira Strains isolated from Multiple Sources in Colombia highlights the importance of intermediate species.</title>
        <authorList>
            <person name="Torres Higuera L."/>
            <person name="Rojas Tapias D."/>
            <person name="Jimenez Velasquez S."/>
            <person name="Renjifo Ibanez C."/>
        </authorList>
    </citation>
    <scope>NUCLEOTIDE SEQUENCE [LARGE SCALE GENOMIC DNA]</scope>
    <source>
        <strain evidence="2 5">Lep080</strain>
    </source>
</reference>
<comment type="caution">
    <text evidence="3">The sequence shown here is derived from an EMBL/GenBank/DDBJ whole genome shotgun (WGS) entry which is preliminary data.</text>
</comment>
<reference evidence="3 4" key="1">
    <citation type="submission" date="2017-07" db="EMBL/GenBank/DDBJ databases">
        <title>Leptospira spp. isolated from tropical soils.</title>
        <authorList>
            <person name="Thibeaux R."/>
            <person name="Iraola G."/>
            <person name="Ferres I."/>
            <person name="Bierque E."/>
            <person name="Girault D."/>
            <person name="Soupe-Gilbert M.-E."/>
            <person name="Picardeau M."/>
            <person name="Goarant C."/>
        </authorList>
    </citation>
    <scope>NUCLEOTIDE SEQUENCE [LARGE SCALE GENOMIC DNA]</scope>
    <source>
        <strain evidence="3 4">FH2-C-A2</strain>
    </source>
</reference>
<evidence type="ECO:0000313" key="3">
    <source>
        <dbReference type="EMBL" id="PJZ67972.1"/>
    </source>
</evidence>
<protein>
    <submittedName>
        <fullName evidence="3">Uncharacterized protein</fullName>
    </submittedName>
</protein>
<dbReference type="RefSeq" id="WP_052006592.1">
    <property type="nucleotide sequence ID" value="NZ_JBHILI010000001.1"/>
</dbReference>
<sequence>MTRFLLVLVALVLFENCEPADPEFRRKAWENVTESGFISNDYFQVVVTVPIPNQERPLLELREECKARAVRKRDELSINLILAQITEERKIFVGVGTNSSVPKYEPPLPPAQAIRTPSSATPGTGSIATQTVQNAQNQTDDTEPQEKKEKKKTEIVNADYLAYRAAFSWLLDRLFLYREDYGDQKRCTLVYRIVEADLLKRILESPITR</sequence>